<reference evidence="6" key="1">
    <citation type="submission" date="2017-02" db="UniProtKB">
        <authorList>
            <consortium name="WormBaseParasite"/>
        </authorList>
    </citation>
    <scope>IDENTIFICATION</scope>
</reference>
<dbReference type="Pfam" id="PF01465">
    <property type="entry name" value="GRIP"/>
    <property type="match status" value="1"/>
</dbReference>
<dbReference type="InterPro" id="IPR051952">
    <property type="entry name" value="Golgi-autophagy_related"/>
</dbReference>
<evidence type="ECO:0000259" key="3">
    <source>
        <dbReference type="PROSITE" id="PS50913"/>
    </source>
</evidence>
<evidence type="ECO:0000256" key="1">
    <source>
        <dbReference type="ARBA" id="ARBA00023054"/>
    </source>
</evidence>
<feature type="domain" description="GRIP" evidence="3">
    <location>
        <begin position="738"/>
        <end position="787"/>
    </location>
</feature>
<evidence type="ECO:0000313" key="4">
    <source>
        <dbReference type="EMBL" id="VDM32148.1"/>
    </source>
</evidence>
<dbReference type="AlphaFoldDB" id="A0A0R3X329"/>
<dbReference type="PANTHER" id="PTHR23157">
    <property type="entry name" value="GRIP AND COILED-COIL DOMAIN-CONTAINING PROTEIN 1"/>
    <property type="match status" value="1"/>
</dbReference>
<protein>
    <submittedName>
        <fullName evidence="6">GRIP domain-containing protein</fullName>
    </submittedName>
</protein>
<gene>
    <name evidence="4" type="ORF">TTAC_LOCUS7714</name>
</gene>
<organism evidence="6">
    <name type="scientific">Hydatigena taeniaeformis</name>
    <name type="common">Feline tapeworm</name>
    <name type="synonym">Taenia taeniaeformis</name>
    <dbReference type="NCBI Taxonomy" id="6205"/>
    <lineage>
        <taxon>Eukaryota</taxon>
        <taxon>Metazoa</taxon>
        <taxon>Spiralia</taxon>
        <taxon>Lophotrochozoa</taxon>
        <taxon>Platyhelminthes</taxon>
        <taxon>Cestoda</taxon>
        <taxon>Eucestoda</taxon>
        <taxon>Cyclophyllidea</taxon>
        <taxon>Taeniidae</taxon>
        <taxon>Hydatigera</taxon>
    </lineage>
</organism>
<accession>A0A0R3X329</accession>
<dbReference type="PANTHER" id="PTHR23157:SF24">
    <property type="entry name" value="GOLGIN SUBFAMILY A MEMBER 1"/>
    <property type="match status" value="1"/>
</dbReference>
<proteinExistence type="predicted"/>
<dbReference type="PROSITE" id="PS50913">
    <property type="entry name" value="GRIP"/>
    <property type="match status" value="1"/>
</dbReference>
<evidence type="ECO:0000313" key="6">
    <source>
        <dbReference type="WBParaSite" id="TTAC_0000772901-mRNA-1"/>
    </source>
</evidence>
<feature type="coiled-coil region" evidence="2">
    <location>
        <begin position="290"/>
        <end position="360"/>
    </location>
</feature>
<dbReference type="InterPro" id="IPR000237">
    <property type="entry name" value="GRIP_dom"/>
</dbReference>
<feature type="coiled-coil region" evidence="2">
    <location>
        <begin position="80"/>
        <end position="228"/>
    </location>
</feature>
<keyword evidence="5" id="KW-1185">Reference proteome</keyword>
<dbReference type="GO" id="GO:0005794">
    <property type="term" value="C:Golgi apparatus"/>
    <property type="evidence" value="ECO:0007669"/>
    <property type="project" value="TreeGrafter"/>
</dbReference>
<dbReference type="STRING" id="6205.A0A0R3X329"/>
<dbReference type="SMART" id="SM00755">
    <property type="entry name" value="Grip"/>
    <property type="match status" value="1"/>
</dbReference>
<dbReference type="WBParaSite" id="TTAC_0000772901-mRNA-1">
    <property type="protein sequence ID" value="TTAC_0000772901-mRNA-1"/>
    <property type="gene ID" value="TTAC_0000772901"/>
</dbReference>
<dbReference type="Gene3D" id="1.10.220.60">
    <property type="entry name" value="GRIP domain"/>
    <property type="match status" value="1"/>
</dbReference>
<feature type="coiled-coil region" evidence="2">
    <location>
        <begin position="412"/>
        <end position="601"/>
    </location>
</feature>
<sequence length="814" mass="91294">MVASNESLTSLNSAAAHHKNHRIKYFEAKVEELGVLLRQKDLSIEASNKEINRLRTDLGSILSKAEANLAAVDRLSEEVIAQKDEQHRKAIQELECAKKHLANLEEEIGVLRSQLAEKVAEIENLSLQLDQLSKEVEAKNMALEKAEELRLKIVEDQSFNEKKLRKLEGERDAAEMEVKDLTTELNKLKEIVSRQEREALEALDRVQAAQAEAEKASIEARNASLRASARESDLKDRVRLLEDRLVLLTEPSSDVFTEQIGEIKLTSCTLPSLDSLEAASERCVTLLVERKLLETRLAEIRKNLEEVKSTMGEKIADLESQVTHLNNRIFEDSAEYASQRAEWESQRQKLESELIEFRDKQLESEQTSQKLIQKEQHQEQEMTHASLKAEIVVMQQSMQTDDRMHAEVLHSSQELQLRVSDLEKDVENSVKEANSLKNENEELKIQLDAEAVKIAELQQLNSQHRALDRLNCEKVNSSLHVITKLEQELRELSETNADLRADMARLTQTQERANEADVTQSVALKEKLATTEAELAASAKRVDDAQKLANTADVKCHQLQSERDALCAKLAEMENDFQSRLAELERKRKEFEAAHSFTEVASLKASIDELNEVISDRNKTIRLQKQKLSELKRALGQGLKPVAVSNLSLISTDEEVHNHHQSAFVSGAAGSGALGGPSLAVDEVTLPPLFASTHQAPSTSPPAILPAMETPQSLDSHCAPTVLSAAPPATASLTNSQYDADPINFEYMRHVLLKFFLSHDAEALQLVRVVATVLKLSKKDEFLIRQRLEERLSWFATPVVLPESSGQFAKMVSH</sequence>
<dbReference type="OrthoDB" id="5848685at2759"/>
<evidence type="ECO:0000256" key="2">
    <source>
        <dbReference type="SAM" id="Coils"/>
    </source>
</evidence>
<keyword evidence="1 2" id="KW-0175">Coiled coil</keyword>
<dbReference type="EMBL" id="UYWX01020397">
    <property type="protein sequence ID" value="VDM32148.1"/>
    <property type="molecule type" value="Genomic_DNA"/>
</dbReference>
<dbReference type="Proteomes" id="UP000274429">
    <property type="component" value="Unassembled WGS sequence"/>
</dbReference>
<name>A0A0R3X329_HYDTA</name>
<reference evidence="4 5" key="2">
    <citation type="submission" date="2018-11" db="EMBL/GenBank/DDBJ databases">
        <authorList>
            <consortium name="Pathogen Informatics"/>
        </authorList>
    </citation>
    <scope>NUCLEOTIDE SEQUENCE [LARGE SCALE GENOMIC DNA]</scope>
</reference>
<evidence type="ECO:0000313" key="5">
    <source>
        <dbReference type="Proteomes" id="UP000274429"/>
    </source>
</evidence>